<sequence>MRKRKLESPIVGFGENADEKIAIRDALSYLPLDGFTNNNDIVVITANMVNMNPPNKGVVVGQESLREVIRFFKEKNVKRIIVAAGAGGANTQSVFQNFGFDKIIQEENVEFVDLNFGPFISLEIGGNIVKETKINALIQEATIIVSFTQLKAHEEATMSASIKNIALSWPPAEIHGYPKKNLGIHEELHDFITAMAKNIPIDLSILSLSPAMIGTGPSKGIAKNTNMVLTSLDPVACDTIGARLLGFRPQAVNYLFRCIKEGVGQGNIEDIDLKGTKLIEIEKKFSKIAYGNEFAIDE</sequence>
<feature type="domain" description="DUF362" evidence="1">
    <location>
        <begin position="42"/>
        <end position="243"/>
    </location>
</feature>
<dbReference type="RefSeq" id="WP_268042690.1">
    <property type="nucleotide sequence ID" value="NZ_JAPQER010000017.1"/>
</dbReference>
<reference evidence="2" key="1">
    <citation type="submission" date="2022-12" db="EMBL/GenBank/DDBJ databases">
        <authorList>
            <person name="Wang J."/>
        </authorList>
    </citation>
    <scope>NUCLEOTIDE SEQUENCE</scope>
    <source>
        <strain evidence="2">HY-45-18</strain>
    </source>
</reference>
<name>A0ABT4D3V6_9CLOT</name>
<evidence type="ECO:0000259" key="1">
    <source>
        <dbReference type="Pfam" id="PF04015"/>
    </source>
</evidence>
<dbReference type="Pfam" id="PF04015">
    <property type="entry name" value="DUF362"/>
    <property type="match status" value="1"/>
</dbReference>
<keyword evidence="3" id="KW-1185">Reference proteome</keyword>
<protein>
    <submittedName>
        <fullName evidence="2">DUF362 domain-containing protein</fullName>
    </submittedName>
</protein>
<accession>A0ABT4D3V6</accession>
<organism evidence="2 3">
    <name type="scientific">Clostridium aestuarii</name>
    <dbReference type="NCBI Taxonomy" id="338193"/>
    <lineage>
        <taxon>Bacteria</taxon>
        <taxon>Bacillati</taxon>
        <taxon>Bacillota</taxon>
        <taxon>Clostridia</taxon>
        <taxon>Eubacteriales</taxon>
        <taxon>Clostridiaceae</taxon>
        <taxon>Clostridium</taxon>
    </lineage>
</organism>
<dbReference type="Proteomes" id="UP001078443">
    <property type="component" value="Unassembled WGS sequence"/>
</dbReference>
<evidence type="ECO:0000313" key="2">
    <source>
        <dbReference type="EMBL" id="MCY6485923.1"/>
    </source>
</evidence>
<dbReference type="EMBL" id="JAPQER010000017">
    <property type="protein sequence ID" value="MCY6485923.1"/>
    <property type="molecule type" value="Genomic_DNA"/>
</dbReference>
<comment type="caution">
    <text evidence="2">The sequence shown here is derived from an EMBL/GenBank/DDBJ whole genome shotgun (WGS) entry which is preliminary data.</text>
</comment>
<dbReference type="InterPro" id="IPR007160">
    <property type="entry name" value="DUF362"/>
</dbReference>
<proteinExistence type="predicted"/>
<gene>
    <name evidence="2" type="ORF">OW763_16565</name>
</gene>
<evidence type="ECO:0000313" key="3">
    <source>
        <dbReference type="Proteomes" id="UP001078443"/>
    </source>
</evidence>